<dbReference type="OrthoDB" id="3997928at2759"/>
<name>A0A1X7R532_9SACH</name>
<dbReference type="Proteomes" id="UP000196158">
    <property type="component" value="Unassembled WGS sequence"/>
</dbReference>
<keyword evidence="4" id="KW-1185">Reference proteome</keyword>
<evidence type="ECO:0000313" key="3">
    <source>
        <dbReference type="EMBL" id="SMN20777.1"/>
    </source>
</evidence>
<organism evidence="3 4">
    <name type="scientific">Maudiozyma saulgeensis</name>
    <dbReference type="NCBI Taxonomy" id="1789683"/>
    <lineage>
        <taxon>Eukaryota</taxon>
        <taxon>Fungi</taxon>
        <taxon>Dikarya</taxon>
        <taxon>Ascomycota</taxon>
        <taxon>Saccharomycotina</taxon>
        <taxon>Saccharomycetes</taxon>
        <taxon>Saccharomycetales</taxon>
        <taxon>Saccharomycetaceae</taxon>
        <taxon>Maudiozyma</taxon>
    </lineage>
</organism>
<dbReference type="AlphaFoldDB" id="A0A1X7R532"/>
<dbReference type="Pfam" id="PF09074">
    <property type="entry name" value="Mer2"/>
    <property type="match status" value="1"/>
</dbReference>
<reference evidence="3 4" key="1">
    <citation type="submission" date="2017-04" db="EMBL/GenBank/DDBJ databases">
        <authorList>
            <person name="Afonso C.L."/>
            <person name="Miller P.J."/>
            <person name="Scott M.A."/>
            <person name="Spackman E."/>
            <person name="Goraichik I."/>
            <person name="Dimitrov K.M."/>
            <person name="Suarez D.L."/>
            <person name="Swayne D.E."/>
        </authorList>
    </citation>
    <scope>NUCLEOTIDE SEQUENCE [LARGE SCALE GENOMIC DNA]</scope>
</reference>
<proteinExistence type="predicted"/>
<sequence>MDTQQIVDRDDEIPTDVSSSSRDASIGYATSTPTKQIRNEADKQILEWASKLELESIELRERSTTLLQNLNEKYINFNSVVNKFDQVEKKEITNRTYNMTQELWEKQTDRTYEMQVMKTLTEQMEDVQILLTNISRDMNKLQDRQAQLEKRFVKQEKALAAKQEKKRSITSALLNGTTLSNDVPRNNVGPLTRSQSKFLKEIGFKPTTRVHKPHSLASRTTARTIIPWDELTMPSDNPPPEAECTTNYPSEL</sequence>
<protein>
    <submittedName>
        <fullName evidence="3">Similar to Saccharomyces cerevisiae YJR021C REC107 Protein involved in early stages of meiotic recombination</fullName>
    </submittedName>
</protein>
<feature type="region of interest" description="Disordered" evidence="2">
    <location>
        <begin position="230"/>
        <end position="252"/>
    </location>
</feature>
<dbReference type="EMBL" id="FXLY01000006">
    <property type="protein sequence ID" value="SMN20777.1"/>
    <property type="molecule type" value="Genomic_DNA"/>
</dbReference>
<evidence type="ECO:0000256" key="2">
    <source>
        <dbReference type="SAM" id="MobiDB-lite"/>
    </source>
</evidence>
<accession>A0A1X7R532</accession>
<evidence type="ECO:0000313" key="4">
    <source>
        <dbReference type="Proteomes" id="UP000196158"/>
    </source>
</evidence>
<feature type="compositionally biased region" description="Polar residues" evidence="2">
    <location>
        <begin position="16"/>
        <end position="35"/>
    </location>
</feature>
<gene>
    <name evidence="3" type="ORF">KASA_0M01771G</name>
</gene>
<evidence type="ECO:0000256" key="1">
    <source>
        <dbReference type="SAM" id="Coils"/>
    </source>
</evidence>
<dbReference type="InterPro" id="IPR015159">
    <property type="entry name" value="Rec107"/>
</dbReference>
<keyword evidence="1" id="KW-0175">Coiled coil</keyword>
<dbReference type="GO" id="GO:0000794">
    <property type="term" value="C:condensed nuclear chromosome"/>
    <property type="evidence" value="ECO:0007669"/>
    <property type="project" value="InterPro"/>
</dbReference>
<dbReference type="GO" id="GO:0007131">
    <property type="term" value="P:reciprocal meiotic recombination"/>
    <property type="evidence" value="ECO:0007669"/>
    <property type="project" value="InterPro"/>
</dbReference>
<feature type="region of interest" description="Disordered" evidence="2">
    <location>
        <begin position="1"/>
        <end position="35"/>
    </location>
</feature>
<dbReference type="STRING" id="1789683.A0A1X7R532"/>
<feature type="coiled-coil region" evidence="1">
    <location>
        <begin position="117"/>
        <end position="165"/>
    </location>
</feature>